<dbReference type="Proteomes" id="UP000297142">
    <property type="component" value="Segment"/>
</dbReference>
<dbReference type="RefSeq" id="YP_009908927.1">
    <property type="nucleotide sequence ID" value="NC_049936.1"/>
</dbReference>
<dbReference type="GeneID" id="56214494"/>
<evidence type="ECO:0000313" key="1">
    <source>
        <dbReference type="EMBL" id="QBZ69090.1"/>
    </source>
</evidence>
<proteinExistence type="predicted"/>
<protein>
    <submittedName>
        <fullName evidence="1">Uncharacterized protein</fullName>
    </submittedName>
</protein>
<sequence>MLREKECHLKPRIYKVDYLLIYNNGTVEENSLYYEGESTSDVQHKWLDIYQDYQFVKFVRCTEVPIQWN</sequence>
<dbReference type="EMBL" id="MK721185">
    <property type="protein sequence ID" value="QBZ69090.1"/>
    <property type="molecule type" value="Genomic_DNA"/>
</dbReference>
<name>A0A4D6DRX6_9CAUD</name>
<evidence type="ECO:0000313" key="2">
    <source>
        <dbReference type="Proteomes" id="UP000297142"/>
    </source>
</evidence>
<dbReference type="KEGG" id="vg:56214494"/>
<keyword evidence="2" id="KW-1185">Reference proteome</keyword>
<reference evidence="1 2" key="1">
    <citation type="submission" date="2019-03" db="EMBL/GenBank/DDBJ databases">
        <title>Bacteriophages that Target Cytolytic Enterococcus faecalis Reduce Features of Ethanol-induced Liver Disease.</title>
        <authorList>
            <person name="Fouts D.E."/>
            <person name="Duan Y."/>
            <person name="White R.C."/>
            <person name="Nguyen K."/>
            <person name="Singh I."/>
            <person name="Schnabl B."/>
        </authorList>
    </citation>
    <scope>NUCLEOTIDE SEQUENCE [LARGE SCALE GENOMIC DNA]</scope>
</reference>
<organism evidence="1 2">
    <name type="scientific">Enterococcus phage vB_EfaP_Efmus3</name>
    <dbReference type="NCBI Taxonomy" id="2546623"/>
    <lineage>
        <taxon>Viruses</taxon>
        <taxon>Duplodnaviria</taxon>
        <taxon>Heunggongvirae</taxon>
        <taxon>Uroviricota</taxon>
        <taxon>Caudoviricetes</taxon>
        <taxon>Rountreeviridae</taxon>
        <taxon>Sarlesvirinae</taxon>
        <taxon>Copernicusvirus</taxon>
        <taxon>Copernicusvirus Efmus3</taxon>
    </lineage>
</organism>
<accession>A0A4D6DRX6</accession>